<dbReference type="AlphaFoldDB" id="A0A7K5YUR2"/>
<dbReference type="InterPro" id="IPR017907">
    <property type="entry name" value="Znf_RING_CS"/>
</dbReference>
<keyword evidence="6" id="KW-0862">Zinc</keyword>
<feature type="non-terminal residue" evidence="12">
    <location>
        <position position="1"/>
    </location>
</feature>
<keyword evidence="13" id="KW-1185">Reference proteome</keyword>
<evidence type="ECO:0000313" key="13">
    <source>
        <dbReference type="Proteomes" id="UP000522270"/>
    </source>
</evidence>
<dbReference type="InterPro" id="IPR018957">
    <property type="entry name" value="Znf_C3HC4_RING-type"/>
</dbReference>
<keyword evidence="12" id="KW-0436">Ligase</keyword>
<dbReference type="InterPro" id="IPR001841">
    <property type="entry name" value="Znf_RING"/>
</dbReference>
<reference evidence="12 13" key="1">
    <citation type="submission" date="2019-09" db="EMBL/GenBank/DDBJ databases">
        <title>Bird 10,000 Genomes (B10K) Project - Family phase.</title>
        <authorList>
            <person name="Zhang G."/>
        </authorList>
    </citation>
    <scope>NUCLEOTIDE SEQUENCE [LARGE SCALE GENOMIC DNA]</scope>
    <source>
        <strain evidence="12">B10K-DU-027-49</strain>
        <tissue evidence="12">Muscle</tissue>
    </source>
</reference>
<dbReference type="Pfam" id="PF00097">
    <property type="entry name" value="zf-C3HC4"/>
    <property type="match status" value="1"/>
</dbReference>
<dbReference type="GO" id="GO:0061630">
    <property type="term" value="F:ubiquitin protein ligase activity"/>
    <property type="evidence" value="ECO:0007669"/>
    <property type="project" value="UniProtKB-EC"/>
</dbReference>
<feature type="compositionally biased region" description="Low complexity" evidence="10">
    <location>
        <begin position="289"/>
        <end position="299"/>
    </location>
</feature>
<feature type="region of interest" description="Disordered" evidence="10">
    <location>
        <begin position="215"/>
        <end position="334"/>
    </location>
</feature>
<feature type="compositionally biased region" description="Basic residues" evidence="10">
    <location>
        <begin position="300"/>
        <end position="316"/>
    </location>
</feature>
<dbReference type="PANTHER" id="PTHR46077:SF1">
    <property type="entry name" value="TOP1 BINDING ARGININE_SERINE RICH PROTEIN, E3 UBIQUITIN LIGASE"/>
    <property type="match status" value="1"/>
</dbReference>
<accession>A0A7K5YUR2</accession>
<evidence type="ECO:0000313" key="12">
    <source>
        <dbReference type="EMBL" id="NWU69148.1"/>
    </source>
</evidence>
<proteinExistence type="predicted"/>
<dbReference type="GO" id="GO:0000209">
    <property type="term" value="P:protein polyubiquitination"/>
    <property type="evidence" value="ECO:0007669"/>
    <property type="project" value="TreeGrafter"/>
</dbReference>
<dbReference type="EC" id="2.3.2.27" evidence="2"/>
<dbReference type="GO" id="GO:0008270">
    <property type="term" value="F:zinc ion binding"/>
    <property type="evidence" value="ECO:0007669"/>
    <property type="project" value="UniProtKB-KW"/>
</dbReference>
<organism evidence="12 13">
    <name type="scientific">Pterocles burchelli</name>
    <dbReference type="NCBI Taxonomy" id="2585816"/>
    <lineage>
        <taxon>Eukaryota</taxon>
        <taxon>Metazoa</taxon>
        <taxon>Chordata</taxon>
        <taxon>Craniata</taxon>
        <taxon>Vertebrata</taxon>
        <taxon>Euteleostomi</taxon>
        <taxon>Archelosauria</taxon>
        <taxon>Archosauria</taxon>
        <taxon>Dinosauria</taxon>
        <taxon>Saurischia</taxon>
        <taxon>Theropoda</taxon>
        <taxon>Coelurosauria</taxon>
        <taxon>Aves</taxon>
        <taxon>Neognathae</taxon>
        <taxon>Neoaves</taxon>
        <taxon>Columbimorphae</taxon>
        <taxon>Pterocliformes</taxon>
        <taxon>Pteroclidae</taxon>
        <taxon>Pterocles</taxon>
    </lineage>
</organism>
<dbReference type="SUPFAM" id="SSF57850">
    <property type="entry name" value="RING/U-box"/>
    <property type="match status" value="1"/>
</dbReference>
<comment type="catalytic activity">
    <reaction evidence="1">
        <text>S-ubiquitinyl-[E2 ubiquitin-conjugating enzyme]-L-cysteine + [acceptor protein]-L-lysine = [E2 ubiquitin-conjugating enzyme]-L-cysteine + N(6)-ubiquitinyl-[acceptor protein]-L-lysine.</text>
        <dbReference type="EC" id="2.3.2.27"/>
    </reaction>
</comment>
<dbReference type="PROSITE" id="PS50089">
    <property type="entry name" value="ZF_RING_2"/>
    <property type="match status" value="1"/>
</dbReference>
<keyword evidence="5 9" id="KW-0863">Zinc-finger</keyword>
<keyword evidence="7" id="KW-0805">Transcription regulation</keyword>
<evidence type="ECO:0000259" key="11">
    <source>
        <dbReference type="PROSITE" id="PS50089"/>
    </source>
</evidence>
<evidence type="ECO:0000256" key="8">
    <source>
        <dbReference type="ARBA" id="ARBA00023163"/>
    </source>
</evidence>
<sequence>MATETEWSCPMCRHAEKDIAFVQPCQHQFCLGCILHWAKKTADCPLCGGLMEKVKYSVWAADDYLEHVITSPAQPSVASSQAGRVLVCLDNSSPHHTEEEGAAGTEAAATVDGLHTRVWAGLLQRHPQLLKPVLPWLTSELEARYEEQWWLAMAAERLILQGLCYYGLDREAVVQHLQPSMAESAAPLVHNLMEVIVHRCSEEAWRLFCSYRQEDNTPSASPSPSSSRVGTPVPHPAPSSSPAGSSSDWEDQPSTSEAALRTDPGRPPSAQPQEEPGQAAVAADPSAQGCSCSPSTPSRGRGRRPRGTRRPAKRRAPGPQDSPRSCKRPPHQRH</sequence>
<name>A0A7K5YUR2_9AVES</name>
<dbReference type="PANTHER" id="PTHR46077">
    <property type="entry name" value="E3 UBIQUITIN-PROTEIN LIGASE TOPORS"/>
    <property type="match status" value="1"/>
</dbReference>
<dbReference type="GO" id="GO:0006513">
    <property type="term" value="P:protein monoubiquitination"/>
    <property type="evidence" value="ECO:0007669"/>
    <property type="project" value="TreeGrafter"/>
</dbReference>
<evidence type="ECO:0000256" key="6">
    <source>
        <dbReference type="ARBA" id="ARBA00022833"/>
    </source>
</evidence>
<dbReference type="OrthoDB" id="21204at2759"/>
<gene>
    <name evidence="12" type="primary">Topors_0</name>
    <name evidence="12" type="ORF">PTEBUR_R12555</name>
</gene>
<evidence type="ECO:0000256" key="1">
    <source>
        <dbReference type="ARBA" id="ARBA00000900"/>
    </source>
</evidence>
<dbReference type="Gene3D" id="3.30.40.10">
    <property type="entry name" value="Zinc/RING finger domain, C3HC4 (zinc finger)"/>
    <property type="match status" value="1"/>
</dbReference>
<dbReference type="GO" id="GO:0016874">
    <property type="term" value="F:ligase activity"/>
    <property type="evidence" value="ECO:0007669"/>
    <property type="project" value="UniProtKB-KW"/>
</dbReference>
<evidence type="ECO:0000256" key="10">
    <source>
        <dbReference type="SAM" id="MobiDB-lite"/>
    </source>
</evidence>
<dbReference type="Proteomes" id="UP000522270">
    <property type="component" value="Unassembled WGS sequence"/>
</dbReference>
<comment type="caution">
    <text evidence="12">The sequence shown here is derived from an EMBL/GenBank/DDBJ whole genome shotgun (WGS) entry which is preliminary data.</text>
</comment>
<dbReference type="SMART" id="SM00184">
    <property type="entry name" value="RING"/>
    <property type="match status" value="1"/>
</dbReference>
<protein>
    <recommendedName>
        <fullName evidence="2">RING-type E3 ubiquitin transferase</fullName>
        <ecNumber evidence="2">2.3.2.27</ecNumber>
    </recommendedName>
</protein>
<keyword evidence="3" id="KW-0808">Transferase</keyword>
<feature type="compositionally biased region" description="Basic residues" evidence="10">
    <location>
        <begin position="325"/>
        <end position="334"/>
    </location>
</feature>
<evidence type="ECO:0000256" key="7">
    <source>
        <dbReference type="ARBA" id="ARBA00023015"/>
    </source>
</evidence>
<evidence type="ECO:0000256" key="3">
    <source>
        <dbReference type="ARBA" id="ARBA00022679"/>
    </source>
</evidence>
<keyword evidence="4" id="KW-0479">Metal-binding</keyword>
<evidence type="ECO:0000256" key="9">
    <source>
        <dbReference type="PROSITE-ProRule" id="PRU00175"/>
    </source>
</evidence>
<evidence type="ECO:0000256" key="5">
    <source>
        <dbReference type="ARBA" id="ARBA00022771"/>
    </source>
</evidence>
<feature type="non-terminal residue" evidence="12">
    <location>
        <position position="334"/>
    </location>
</feature>
<evidence type="ECO:0000256" key="4">
    <source>
        <dbReference type="ARBA" id="ARBA00022723"/>
    </source>
</evidence>
<dbReference type="EMBL" id="VYZE01000828">
    <property type="protein sequence ID" value="NWU69148.1"/>
    <property type="molecule type" value="Genomic_DNA"/>
</dbReference>
<dbReference type="InterPro" id="IPR013083">
    <property type="entry name" value="Znf_RING/FYVE/PHD"/>
</dbReference>
<keyword evidence="8" id="KW-0804">Transcription</keyword>
<evidence type="ECO:0000256" key="2">
    <source>
        <dbReference type="ARBA" id="ARBA00012483"/>
    </source>
</evidence>
<feature type="compositionally biased region" description="Low complexity" evidence="10">
    <location>
        <begin position="218"/>
        <end position="227"/>
    </location>
</feature>
<feature type="domain" description="RING-type" evidence="11">
    <location>
        <begin position="9"/>
        <end position="47"/>
    </location>
</feature>
<dbReference type="PROSITE" id="PS00518">
    <property type="entry name" value="ZF_RING_1"/>
    <property type="match status" value="1"/>
</dbReference>